<gene>
    <name evidence="1" type="primary">tabA</name>
    <name evidence="1" type="ORF">BN1804_03311</name>
</gene>
<dbReference type="Gene3D" id="2.60.120.370">
    <property type="entry name" value="YhcH/YjgK/YiaL"/>
    <property type="match status" value="1"/>
</dbReference>
<dbReference type="SUPFAM" id="SSF51197">
    <property type="entry name" value="Clavaminate synthase-like"/>
    <property type="match status" value="1"/>
</dbReference>
<dbReference type="EMBL" id="CVRY01000007">
    <property type="protein sequence ID" value="CRL65053.1"/>
    <property type="molecule type" value="Genomic_DNA"/>
</dbReference>
<evidence type="ECO:0000313" key="1">
    <source>
        <dbReference type="EMBL" id="CRL65053.1"/>
    </source>
</evidence>
<dbReference type="NCBIfam" id="NF040884">
    <property type="entry name" value="acetylneur_anom"/>
    <property type="match status" value="1"/>
</dbReference>
<dbReference type="Pfam" id="PF04074">
    <property type="entry name" value="DUF386"/>
    <property type="match status" value="1"/>
</dbReference>
<dbReference type="RefSeq" id="WP_072064993.1">
    <property type="nucleotide sequence ID" value="NZ_CVRY01000007.1"/>
</dbReference>
<evidence type="ECO:0000313" key="2">
    <source>
        <dbReference type="Proteomes" id="UP000183920"/>
    </source>
</evidence>
<sequence>MIFGHTSDLATMPEMNPALRHAMEKALALDPASLAPGSYKIDDETLFMNVMTFETQPREQKRAELHQRYIDIQILLSGEEIIDFGIQGSAQDVTPYNETDDYQLTDTIIGQQTLTLTPNMFAVFMPYEPHKPGISAEKSVNALKKVVVKLDVTTLTD</sequence>
<dbReference type="NCBIfam" id="TIGR00022">
    <property type="entry name" value="YhcH/YjgK/YiaL family protein"/>
    <property type="match status" value="1"/>
</dbReference>
<organism evidence="1 2">
    <name type="scientific">Proteus penneri</name>
    <dbReference type="NCBI Taxonomy" id="102862"/>
    <lineage>
        <taxon>Bacteria</taxon>
        <taxon>Pseudomonadati</taxon>
        <taxon>Pseudomonadota</taxon>
        <taxon>Gammaproteobacteria</taxon>
        <taxon>Enterobacterales</taxon>
        <taxon>Morganellaceae</taxon>
        <taxon>Proteus</taxon>
    </lineage>
</organism>
<dbReference type="Proteomes" id="UP000183920">
    <property type="component" value="Unassembled WGS sequence"/>
</dbReference>
<dbReference type="GO" id="GO:0005829">
    <property type="term" value="C:cytosol"/>
    <property type="evidence" value="ECO:0007669"/>
    <property type="project" value="TreeGrafter"/>
</dbReference>
<accession>A0A0G4QGR5</accession>
<dbReference type="InterPro" id="IPR037012">
    <property type="entry name" value="NanQ/TabA/YiaL_sf"/>
</dbReference>
<dbReference type="AlphaFoldDB" id="A0A0G4QGR5"/>
<dbReference type="PANTHER" id="PTHR34986:SF5">
    <property type="entry name" value="N-ACETYLNEURAMINATE ANOMERASE NANQ"/>
    <property type="match status" value="1"/>
</dbReference>
<dbReference type="PANTHER" id="PTHR34986">
    <property type="entry name" value="EVOLVED BETA-GALACTOSIDASE SUBUNIT BETA"/>
    <property type="match status" value="1"/>
</dbReference>
<proteinExistence type="predicted"/>
<reference evidence="2" key="1">
    <citation type="submission" date="2015-06" db="EMBL/GenBank/DDBJ databases">
        <authorList>
            <person name="Urmite Genomes"/>
        </authorList>
    </citation>
    <scope>NUCLEOTIDE SEQUENCE [LARGE SCALE GENOMIC DNA]</scope>
    <source>
        <strain evidence="2">CSUR P1867</strain>
    </source>
</reference>
<protein>
    <submittedName>
        <fullName evidence="1">Toxin-antitoxin biofilm protein TabA</fullName>
    </submittedName>
</protein>
<dbReference type="InterPro" id="IPR049827">
    <property type="entry name" value="NanQ"/>
</dbReference>
<dbReference type="InterPro" id="IPR004375">
    <property type="entry name" value="NanQ/TabA/YiaL"/>
</dbReference>
<name>A0A0G4QGR5_9GAMM</name>